<comment type="subcellular location">
    <subcellularLocation>
        <location evidence="9">Cytoplasm</location>
    </subcellularLocation>
    <text evidence="9">The SRP-RNC complex is targeted to the cytoplasmic membrane.</text>
</comment>
<dbReference type="Pfam" id="PF02978">
    <property type="entry name" value="SRP_SPB"/>
    <property type="match status" value="1"/>
</dbReference>
<evidence type="ECO:0000256" key="9">
    <source>
        <dbReference type="HAMAP-Rule" id="MF_00306"/>
    </source>
</evidence>
<reference evidence="12" key="1">
    <citation type="submission" date="2016-04" db="EMBL/GenBank/DDBJ databases">
        <authorList>
            <person name="Evans L.H."/>
            <person name="Alamgir A."/>
            <person name="Owens N."/>
            <person name="Weber N.D."/>
            <person name="Virtaneva K."/>
            <person name="Barbian K."/>
            <person name="Babar A."/>
            <person name="Rosenke K."/>
        </authorList>
    </citation>
    <scope>NUCLEOTIDE SEQUENCE</scope>
    <source>
        <strain evidence="12">92-2</strain>
    </source>
</reference>
<dbReference type="NCBIfam" id="TIGR00959">
    <property type="entry name" value="ffh"/>
    <property type="match status" value="1"/>
</dbReference>
<evidence type="ECO:0000256" key="7">
    <source>
        <dbReference type="ARBA" id="ARBA00023274"/>
    </source>
</evidence>
<accession>A0A212K9I7</accession>
<feature type="compositionally biased region" description="Basic residues" evidence="10">
    <location>
        <begin position="537"/>
        <end position="552"/>
    </location>
</feature>
<dbReference type="InterPro" id="IPR027417">
    <property type="entry name" value="P-loop_NTPase"/>
</dbReference>
<dbReference type="InterPro" id="IPR004780">
    <property type="entry name" value="SRP"/>
</dbReference>
<evidence type="ECO:0000259" key="11">
    <source>
        <dbReference type="PROSITE" id="PS00300"/>
    </source>
</evidence>
<dbReference type="SMART" id="SM00962">
    <property type="entry name" value="SRP54"/>
    <property type="match status" value="1"/>
</dbReference>
<dbReference type="SMART" id="SM00963">
    <property type="entry name" value="SRP54_N"/>
    <property type="match status" value="1"/>
</dbReference>
<evidence type="ECO:0000256" key="2">
    <source>
        <dbReference type="ARBA" id="ARBA00022741"/>
    </source>
</evidence>
<keyword evidence="5 9" id="KW-0342">GTP-binding</keyword>
<comment type="subunit">
    <text evidence="9">Part of the signal recognition particle protein translocation system, which is composed of SRP and FtsY.</text>
</comment>
<dbReference type="EC" id="3.6.5.4" evidence="9"/>
<dbReference type="GO" id="GO:0003924">
    <property type="term" value="F:GTPase activity"/>
    <property type="evidence" value="ECO:0007669"/>
    <property type="project" value="UniProtKB-UniRule"/>
</dbReference>
<protein>
    <recommendedName>
        <fullName evidence="9">Signal recognition particle protein</fullName>
        <ecNumber evidence="9">3.6.5.4</ecNumber>
    </recommendedName>
    <alternativeName>
        <fullName evidence="9">Fifty-four homolog</fullName>
    </alternativeName>
</protein>
<keyword evidence="6 9" id="KW-0733">Signal recognition particle</keyword>
<evidence type="ECO:0000256" key="5">
    <source>
        <dbReference type="ARBA" id="ARBA00023134"/>
    </source>
</evidence>
<dbReference type="PROSITE" id="PS00300">
    <property type="entry name" value="SRP54"/>
    <property type="match status" value="1"/>
</dbReference>
<dbReference type="AlphaFoldDB" id="A0A212K9I7"/>
<dbReference type="Gene3D" id="1.20.120.140">
    <property type="entry name" value="Signal recognition particle SRP54, nucleotide-binding domain"/>
    <property type="match status" value="1"/>
</dbReference>
<organism evidence="12">
    <name type="scientific">uncultured Desulfovibrio sp</name>
    <dbReference type="NCBI Taxonomy" id="167968"/>
    <lineage>
        <taxon>Bacteria</taxon>
        <taxon>Pseudomonadati</taxon>
        <taxon>Thermodesulfobacteriota</taxon>
        <taxon>Desulfovibrionia</taxon>
        <taxon>Desulfovibrionales</taxon>
        <taxon>Desulfovibrionaceae</taxon>
        <taxon>Desulfovibrio</taxon>
        <taxon>environmental samples</taxon>
    </lineage>
</organism>
<dbReference type="EMBL" id="FLUP01000001">
    <property type="protein sequence ID" value="SBW08353.1"/>
    <property type="molecule type" value="Genomic_DNA"/>
</dbReference>
<evidence type="ECO:0000256" key="1">
    <source>
        <dbReference type="ARBA" id="ARBA00005450"/>
    </source>
</evidence>
<evidence type="ECO:0000256" key="6">
    <source>
        <dbReference type="ARBA" id="ARBA00023135"/>
    </source>
</evidence>
<dbReference type="FunFam" id="3.40.50.300:FF:000022">
    <property type="entry name" value="Signal recognition particle 54 kDa subunit"/>
    <property type="match status" value="1"/>
</dbReference>
<feature type="region of interest" description="Disordered" evidence="10">
    <location>
        <begin position="515"/>
        <end position="552"/>
    </location>
</feature>
<dbReference type="GO" id="GO:0005525">
    <property type="term" value="F:GTP binding"/>
    <property type="evidence" value="ECO:0007669"/>
    <property type="project" value="UniProtKB-UniRule"/>
</dbReference>
<dbReference type="Gene3D" id="3.40.50.300">
    <property type="entry name" value="P-loop containing nucleotide triphosphate hydrolases"/>
    <property type="match status" value="1"/>
</dbReference>
<dbReference type="CDD" id="cd18539">
    <property type="entry name" value="SRP_G"/>
    <property type="match status" value="1"/>
</dbReference>
<comment type="similarity">
    <text evidence="1 9">Belongs to the GTP-binding SRP family. SRP54 subfamily.</text>
</comment>
<dbReference type="InterPro" id="IPR003593">
    <property type="entry name" value="AAA+_ATPase"/>
</dbReference>
<evidence type="ECO:0000256" key="10">
    <source>
        <dbReference type="SAM" id="MobiDB-lite"/>
    </source>
</evidence>
<dbReference type="InterPro" id="IPR042101">
    <property type="entry name" value="SRP54_N_sf"/>
</dbReference>
<evidence type="ECO:0000256" key="3">
    <source>
        <dbReference type="ARBA" id="ARBA00022801"/>
    </source>
</evidence>
<evidence type="ECO:0000256" key="4">
    <source>
        <dbReference type="ARBA" id="ARBA00022884"/>
    </source>
</evidence>
<comment type="function">
    <text evidence="9">Involved in targeting and insertion of nascent membrane proteins into the cytoplasmic membrane. Binds to the hydrophobic signal sequence of the ribosome-nascent chain (RNC) as it emerges from the ribosomes. The SRP-RNC complex is then targeted to the cytoplasmic membrane where it interacts with the SRP receptor FtsY.</text>
</comment>
<dbReference type="InterPro" id="IPR000897">
    <property type="entry name" value="SRP54_GTPase_dom"/>
</dbReference>
<dbReference type="InterPro" id="IPR004125">
    <property type="entry name" value="Signal_recog_particle_SRP54_M"/>
</dbReference>
<dbReference type="GO" id="GO:0006614">
    <property type="term" value="P:SRP-dependent cotranslational protein targeting to membrane"/>
    <property type="evidence" value="ECO:0007669"/>
    <property type="project" value="InterPro"/>
</dbReference>
<proteinExistence type="inferred from homology"/>
<dbReference type="Gene3D" id="1.10.260.30">
    <property type="entry name" value="Signal recognition particle, SRP54 subunit, M-domain"/>
    <property type="match status" value="1"/>
</dbReference>
<keyword evidence="4 9" id="KW-0694">RNA-binding</keyword>
<dbReference type="SMART" id="SM00382">
    <property type="entry name" value="AAA"/>
    <property type="match status" value="1"/>
</dbReference>
<name>A0A212K9I7_9BACT</name>
<feature type="binding site" evidence="9">
    <location>
        <begin position="285"/>
        <end position="288"/>
    </location>
    <ligand>
        <name>GTP</name>
        <dbReference type="ChEBI" id="CHEBI:37565"/>
    </ligand>
</feature>
<dbReference type="InterPro" id="IPR022941">
    <property type="entry name" value="SRP54"/>
</dbReference>
<gene>
    <name evidence="9 12" type="primary">ffh</name>
    <name evidence="12" type="ORF">KM92DES2_12478</name>
</gene>
<dbReference type="Pfam" id="PF02881">
    <property type="entry name" value="SRP54_N"/>
    <property type="match status" value="1"/>
</dbReference>
<feature type="compositionally biased region" description="Low complexity" evidence="10">
    <location>
        <begin position="520"/>
        <end position="536"/>
    </location>
</feature>
<dbReference type="SUPFAM" id="SSF52540">
    <property type="entry name" value="P-loop containing nucleoside triphosphate hydrolases"/>
    <property type="match status" value="1"/>
</dbReference>
<dbReference type="GO" id="GO:0048500">
    <property type="term" value="C:signal recognition particle"/>
    <property type="evidence" value="ECO:0007669"/>
    <property type="project" value="UniProtKB-UniRule"/>
</dbReference>
<comment type="domain">
    <text evidence="9">Composed of three domains: the N-terminal N domain, which is responsible for interactions with the ribosome, the central G domain, which binds GTP, and the C-terminal M domain, which binds the RNA and the signal sequence of the RNC.</text>
</comment>
<feature type="binding site" evidence="9">
    <location>
        <begin position="145"/>
        <end position="152"/>
    </location>
    <ligand>
        <name>GTP</name>
        <dbReference type="ChEBI" id="CHEBI:37565"/>
    </ligand>
</feature>
<keyword evidence="3 9" id="KW-0378">Hydrolase</keyword>
<feature type="binding site" evidence="9">
    <location>
        <begin position="227"/>
        <end position="231"/>
    </location>
    <ligand>
        <name>GTP</name>
        <dbReference type="ChEBI" id="CHEBI:37565"/>
    </ligand>
</feature>
<dbReference type="GO" id="GO:0008312">
    <property type="term" value="F:7S RNA binding"/>
    <property type="evidence" value="ECO:0007669"/>
    <property type="project" value="InterPro"/>
</dbReference>
<dbReference type="SUPFAM" id="SSF47446">
    <property type="entry name" value="Signal peptide-binding domain"/>
    <property type="match status" value="1"/>
</dbReference>
<evidence type="ECO:0000256" key="8">
    <source>
        <dbReference type="ARBA" id="ARBA00048027"/>
    </source>
</evidence>
<dbReference type="InterPro" id="IPR036891">
    <property type="entry name" value="Signal_recog_part_SRP54_M_sf"/>
</dbReference>
<keyword evidence="2 9" id="KW-0547">Nucleotide-binding</keyword>
<dbReference type="PANTHER" id="PTHR11564">
    <property type="entry name" value="SIGNAL RECOGNITION PARTICLE 54K PROTEIN SRP54"/>
    <property type="match status" value="1"/>
</dbReference>
<dbReference type="Pfam" id="PF00448">
    <property type="entry name" value="SRP54"/>
    <property type="match status" value="1"/>
</dbReference>
<dbReference type="HAMAP" id="MF_00306">
    <property type="entry name" value="SRP54"/>
    <property type="match status" value="1"/>
</dbReference>
<evidence type="ECO:0000313" key="12">
    <source>
        <dbReference type="EMBL" id="SBW08353.1"/>
    </source>
</evidence>
<feature type="domain" description="SRP54-type proteins GTP-binding" evidence="11">
    <location>
        <begin position="306"/>
        <end position="319"/>
    </location>
</feature>
<sequence length="552" mass="59599">MNQHFDQCAAALCEQRLAQGGRESADFFAARLRRNGDFMFESLSDRLSGVFRTFSGRGQLTEENVQAGLREVRLALLEADVNFKVVKDFVESVREKCLGQEVLKGVSPAQQVIKIVNDELVQLLGGETAGLNLQGREPAVIMLVGLQGSGKTTSAGKIANILRKQKLRPYLVPADVYRPAAIDQLTVLAKQLDMPCFPSTVDMNPVDIAKAALEKAREEQATVLLIDTAGRLHVDEPLMQELAAIKQAVQPQEILFVADAMTGQDAVTVAESFNERLGITGVVLTKMDGDARGGAALSIRSVTGAPVKFVGMGEKLSEMEVFHPDRIAGRILGMGDVLTLVEKAQSAINAEEAEELALKMKKASFDLEDFRTQMRRIKKLGSLDSILKMIPGMGGLRDKLAEASGAMPEKEMARTEAIISSMTMAERRNPDILNGSRRARIAKGAGVTVAQVNQLVRQFEQMRQMMKGMMGGKGAKMPAMPRMRGMPPGMNLPKGLGGMPNLGGMGGMPGMPGMGGMPGMPGMEGMPGARAGATKAAPKKRKKKERPKRKKK</sequence>
<dbReference type="PANTHER" id="PTHR11564:SF5">
    <property type="entry name" value="SIGNAL RECOGNITION PARTICLE SUBUNIT SRP54"/>
    <property type="match status" value="1"/>
</dbReference>
<keyword evidence="9" id="KW-0963">Cytoplasm</keyword>
<comment type="catalytic activity">
    <reaction evidence="8 9">
        <text>GTP + H2O = GDP + phosphate + H(+)</text>
        <dbReference type="Rhea" id="RHEA:19669"/>
        <dbReference type="ChEBI" id="CHEBI:15377"/>
        <dbReference type="ChEBI" id="CHEBI:15378"/>
        <dbReference type="ChEBI" id="CHEBI:37565"/>
        <dbReference type="ChEBI" id="CHEBI:43474"/>
        <dbReference type="ChEBI" id="CHEBI:58189"/>
        <dbReference type="EC" id="3.6.5.4"/>
    </reaction>
</comment>
<dbReference type="InterPro" id="IPR013822">
    <property type="entry name" value="Signal_recog_particl_SRP54_hlx"/>
</dbReference>
<keyword evidence="7 9" id="KW-0687">Ribonucleoprotein</keyword>